<dbReference type="EMBL" id="VZZJ01000019">
    <property type="protein sequence ID" value="KAB1071528.1"/>
    <property type="molecule type" value="Genomic_DNA"/>
</dbReference>
<reference evidence="2 3" key="1">
    <citation type="submission" date="2019-09" db="EMBL/GenBank/DDBJ databases">
        <title>YIM 132548 draft genome.</title>
        <authorList>
            <person name="Jiang L."/>
        </authorList>
    </citation>
    <scope>NUCLEOTIDE SEQUENCE [LARGE SCALE GENOMIC DNA]</scope>
    <source>
        <strain evidence="2 3">YIM 132548</strain>
    </source>
</reference>
<accession>A0A6N6MNR5</accession>
<dbReference type="AlphaFoldDB" id="A0A6N6MNR5"/>
<name>A0A6N6MNR5_9HYPH</name>
<proteinExistence type="predicted"/>
<keyword evidence="3" id="KW-1185">Reference proteome</keyword>
<comment type="caution">
    <text evidence="2">The sequence shown here is derived from an EMBL/GenBank/DDBJ whole genome shotgun (WGS) entry which is preliminary data.</text>
</comment>
<organism evidence="2 3">
    <name type="scientific">Methylobacterium planeticum</name>
    <dbReference type="NCBI Taxonomy" id="2615211"/>
    <lineage>
        <taxon>Bacteria</taxon>
        <taxon>Pseudomonadati</taxon>
        <taxon>Pseudomonadota</taxon>
        <taxon>Alphaproteobacteria</taxon>
        <taxon>Hyphomicrobiales</taxon>
        <taxon>Methylobacteriaceae</taxon>
        <taxon>Methylobacterium</taxon>
    </lineage>
</organism>
<feature type="region of interest" description="Disordered" evidence="1">
    <location>
        <begin position="29"/>
        <end position="61"/>
    </location>
</feature>
<evidence type="ECO:0000313" key="3">
    <source>
        <dbReference type="Proteomes" id="UP000441523"/>
    </source>
</evidence>
<evidence type="ECO:0000313" key="2">
    <source>
        <dbReference type="EMBL" id="KAB1071528.1"/>
    </source>
</evidence>
<protein>
    <submittedName>
        <fullName evidence="2">Uncharacterized protein</fullName>
    </submittedName>
</protein>
<gene>
    <name evidence="2" type="ORF">F6X51_19665</name>
</gene>
<dbReference type="Proteomes" id="UP000441523">
    <property type="component" value="Unassembled WGS sequence"/>
</dbReference>
<evidence type="ECO:0000256" key="1">
    <source>
        <dbReference type="SAM" id="MobiDB-lite"/>
    </source>
</evidence>
<sequence>MTDDGVALFEALRKADDGNALCSLAETVSADPDGGRRRVAGPAPFHAYRGQGRPRAGADRR</sequence>